<dbReference type="PIRSF" id="PIRSF037225">
    <property type="entry name" value="UCP037225"/>
    <property type="match status" value="1"/>
</dbReference>
<gene>
    <name evidence="1" type="ORF">FCL42_03950</name>
</gene>
<evidence type="ECO:0000313" key="2">
    <source>
        <dbReference type="Proteomes" id="UP000305675"/>
    </source>
</evidence>
<dbReference type="InterPro" id="IPR017143">
    <property type="entry name" value="UCP037225"/>
</dbReference>
<dbReference type="Pfam" id="PF14255">
    <property type="entry name" value="Zn_ribbon_21"/>
    <property type="match status" value="1"/>
</dbReference>
<dbReference type="AlphaFoldDB" id="A0A4U1BRG1"/>
<organism evidence="1 2">
    <name type="scientific">Ferrimonas aestuarii</name>
    <dbReference type="NCBI Taxonomy" id="2569539"/>
    <lineage>
        <taxon>Bacteria</taxon>
        <taxon>Pseudomonadati</taxon>
        <taxon>Pseudomonadota</taxon>
        <taxon>Gammaproteobacteria</taxon>
        <taxon>Alteromonadales</taxon>
        <taxon>Ferrimonadaceae</taxon>
        <taxon>Ferrimonas</taxon>
    </lineage>
</organism>
<evidence type="ECO:0000313" key="1">
    <source>
        <dbReference type="EMBL" id="TKB57434.1"/>
    </source>
</evidence>
<dbReference type="OrthoDB" id="9814566at2"/>
<protein>
    <submittedName>
        <fullName evidence="1">CPXCG motif-containing cysteine-rich protein</fullName>
    </submittedName>
</protein>
<dbReference type="RefSeq" id="WP_136862080.1">
    <property type="nucleotide sequence ID" value="NZ_SWCJ01000002.1"/>
</dbReference>
<accession>A0A4U1BRG1</accession>
<dbReference type="InterPro" id="IPR025990">
    <property type="entry name" value="zinc_ribbon_bacterial"/>
</dbReference>
<reference evidence="1 2" key="1">
    <citation type="submission" date="2019-04" db="EMBL/GenBank/DDBJ databases">
        <authorList>
            <person name="Hwang J.C."/>
        </authorList>
    </citation>
    <scope>NUCLEOTIDE SEQUENCE [LARGE SCALE GENOMIC DNA]</scope>
    <source>
        <strain evidence="1 2">IMCC35002</strain>
    </source>
</reference>
<comment type="caution">
    <text evidence="1">The sequence shown here is derived from an EMBL/GenBank/DDBJ whole genome shotgun (WGS) entry which is preliminary data.</text>
</comment>
<proteinExistence type="predicted"/>
<dbReference type="Proteomes" id="UP000305675">
    <property type="component" value="Unassembled WGS sequence"/>
</dbReference>
<keyword evidence="2" id="KW-1185">Reference proteome</keyword>
<sequence>MRGDAFYQTVLCPHCGQATSVSIDASGGDQEYFEDCQSCCNPIHLQLHIDQQRQSLQLRVDSDDEQLY</sequence>
<dbReference type="EMBL" id="SWCJ01000002">
    <property type="protein sequence ID" value="TKB57434.1"/>
    <property type="molecule type" value="Genomic_DNA"/>
</dbReference>
<name>A0A4U1BRG1_9GAMM</name>